<dbReference type="Proteomes" id="UP000184420">
    <property type="component" value="Unassembled WGS sequence"/>
</dbReference>
<keyword evidence="2" id="KW-1185">Reference proteome</keyword>
<dbReference type="OrthoDB" id="583528at2"/>
<protein>
    <submittedName>
        <fullName evidence="1">Uncharacterized protein</fullName>
    </submittedName>
</protein>
<sequence length="395" mass="43297">MSGIQTKYNPLFAVTVRQLYYDNKVCARYRSAPQLDFIIQPTAETLKLMQQTDMVFKPSPTTGGFSVHARVGEQTGGGTYPLRYKPAKYGKLTFWLMTANPALLNFNDLPLQPGSGMYYYFSNHVTDNAAPRSDLHISIAADGVKGANDLTKFNGNAYTYISATPVNPGDATVVHRLSGAVLEPKTIINDPAGSKLLFDLAAFKSGGCELIISGSTKEKFYYTAESPAANVFGVMEIDLSASLPANYRVVEPDLTLAAPAPVFSLEFPKRKTTWRYTLALTPNSPLYLEMAAMSAPDKADFLNRLNVVSNDTAIKFKKANVSDTEIEFVSLNPIALQEVYISGSSIEHDRLGLELKKYIGKPKEATVKADLPYPPLTSVNNLQAPNIYSDIFLTL</sequence>
<name>A0A1M7JVQ9_9BACT</name>
<dbReference type="EMBL" id="FRBL01000009">
    <property type="protein sequence ID" value="SHM57106.1"/>
    <property type="molecule type" value="Genomic_DNA"/>
</dbReference>
<reference evidence="1 2" key="1">
    <citation type="submission" date="2016-11" db="EMBL/GenBank/DDBJ databases">
        <authorList>
            <person name="Jaros S."/>
            <person name="Januszkiewicz K."/>
            <person name="Wedrychowicz H."/>
        </authorList>
    </citation>
    <scope>NUCLEOTIDE SEQUENCE [LARGE SCALE GENOMIC DNA]</scope>
    <source>
        <strain evidence="1 2">DSM 27406</strain>
    </source>
</reference>
<gene>
    <name evidence="1" type="ORF">SAMN05444266_10942</name>
</gene>
<evidence type="ECO:0000313" key="2">
    <source>
        <dbReference type="Proteomes" id="UP000184420"/>
    </source>
</evidence>
<organism evidence="1 2">
    <name type="scientific">Chitinophaga jiangningensis</name>
    <dbReference type="NCBI Taxonomy" id="1419482"/>
    <lineage>
        <taxon>Bacteria</taxon>
        <taxon>Pseudomonadati</taxon>
        <taxon>Bacteroidota</taxon>
        <taxon>Chitinophagia</taxon>
        <taxon>Chitinophagales</taxon>
        <taxon>Chitinophagaceae</taxon>
        <taxon>Chitinophaga</taxon>
    </lineage>
</organism>
<evidence type="ECO:0000313" key="1">
    <source>
        <dbReference type="EMBL" id="SHM57106.1"/>
    </source>
</evidence>
<accession>A0A1M7JVQ9</accession>
<dbReference type="RefSeq" id="WP_073085427.1">
    <property type="nucleotide sequence ID" value="NZ_FRBL01000009.1"/>
</dbReference>
<dbReference type="AlphaFoldDB" id="A0A1M7JVQ9"/>
<dbReference type="STRING" id="1419482.SAMN05444266_10942"/>
<proteinExistence type="predicted"/>